<name>A0ABR1UGX7_9PEZI</name>
<protein>
    <submittedName>
        <fullName evidence="1">Uncharacterized protein</fullName>
    </submittedName>
</protein>
<dbReference type="Proteomes" id="UP001480595">
    <property type="component" value="Unassembled WGS sequence"/>
</dbReference>
<gene>
    <name evidence="1" type="ORF">PG994_008601</name>
</gene>
<organism evidence="1 2">
    <name type="scientific">Apiospora phragmitis</name>
    <dbReference type="NCBI Taxonomy" id="2905665"/>
    <lineage>
        <taxon>Eukaryota</taxon>
        <taxon>Fungi</taxon>
        <taxon>Dikarya</taxon>
        <taxon>Ascomycota</taxon>
        <taxon>Pezizomycotina</taxon>
        <taxon>Sordariomycetes</taxon>
        <taxon>Xylariomycetidae</taxon>
        <taxon>Amphisphaeriales</taxon>
        <taxon>Apiosporaceae</taxon>
        <taxon>Apiospora</taxon>
    </lineage>
</organism>
<sequence>MEKQDEGTMLCIGSGANARYRVLARLADYDTHTVLSHRVKSSLAEGYTIAQRSLLCWTPIPSNHHIPGFRLRMLAVEAVFCFLFHAARENVLDSKWSAANNWKREDVAWLPLCTHTALTERPRGLVSRTEQELLDYNNER</sequence>
<dbReference type="GeneID" id="92093073"/>
<comment type="caution">
    <text evidence="1">The sequence shown here is derived from an EMBL/GenBank/DDBJ whole genome shotgun (WGS) entry which is preliminary data.</text>
</comment>
<keyword evidence="2" id="KW-1185">Reference proteome</keyword>
<dbReference type="RefSeq" id="XP_066713599.1">
    <property type="nucleotide sequence ID" value="XM_066860010.1"/>
</dbReference>
<proteinExistence type="predicted"/>
<evidence type="ECO:0000313" key="1">
    <source>
        <dbReference type="EMBL" id="KAK8058153.1"/>
    </source>
</evidence>
<accession>A0ABR1UGX7</accession>
<evidence type="ECO:0000313" key="2">
    <source>
        <dbReference type="Proteomes" id="UP001480595"/>
    </source>
</evidence>
<dbReference type="EMBL" id="JAQQWL010000009">
    <property type="protein sequence ID" value="KAK8058153.1"/>
    <property type="molecule type" value="Genomic_DNA"/>
</dbReference>
<reference evidence="1 2" key="1">
    <citation type="submission" date="2023-01" db="EMBL/GenBank/DDBJ databases">
        <title>Analysis of 21 Apiospora genomes using comparative genomics revels a genus with tremendous synthesis potential of carbohydrate active enzymes and secondary metabolites.</title>
        <authorList>
            <person name="Sorensen T."/>
        </authorList>
    </citation>
    <scope>NUCLEOTIDE SEQUENCE [LARGE SCALE GENOMIC DNA]</scope>
    <source>
        <strain evidence="1 2">CBS 135458</strain>
    </source>
</reference>